<dbReference type="InterPro" id="IPR012452">
    <property type="entry name" value="DUF1657"/>
</dbReference>
<keyword evidence="3" id="KW-1003">Cell membrane</keyword>
<reference evidence="9 10" key="1">
    <citation type="submission" date="2021-02" db="EMBL/GenBank/DDBJ databases">
        <title>Alicyclobacillus curvatus sp. nov. and Alicyclobacillus mengziensis sp. nov., two acidophilic bacteria isolated from acid mine drainage.</title>
        <authorList>
            <person name="Huang Y."/>
        </authorList>
    </citation>
    <scope>NUCLEOTIDE SEQUENCE [LARGE SCALE GENOMIC DNA]</scope>
    <source>
        <strain evidence="9 10">S30H14</strain>
    </source>
</reference>
<organism evidence="9 10">
    <name type="scientific">Alicyclobacillus mengziensis</name>
    <dbReference type="NCBI Taxonomy" id="2931921"/>
    <lineage>
        <taxon>Bacteria</taxon>
        <taxon>Bacillati</taxon>
        <taxon>Bacillota</taxon>
        <taxon>Bacilli</taxon>
        <taxon>Bacillales</taxon>
        <taxon>Alicyclobacillaceae</taxon>
        <taxon>Alicyclobacillus</taxon>
    </lineage>
</organism>
<dbReference type="Gene3D" id="3.30.240.20">
    <property type="entry name" value="bsu07140 like domains"/>
    <property type="match status" value="2"/>
</dbReference>
<name>A0A9X7W1D5_9BACL</name>
<dbReference type="RefSeq" id="WP_206656917.1">
    <property type="nucleotide sequence ID" value="NZ_CP071182.1"/>
</dbReference>
<gene>
    <name evidence="9" type="ORF">JZ786_00440</name>
</gene>
<comment type="subcellular location">
    <subcellularLocation>
        <location evidence="1">Cell membrane</location>
        <topology evidence="1">Multi-pass membrane protein</topology>
    </subcellularLocation>
</comment>
<evidence type="ECO:0000256" key="3">
    <source>
        <dbReference type="ARBA" id="ARBA00022475"/>
    </source>
</evidence>
<evidence type="ECO:0000256" key="4">
    <source>
        <dbReference type="ARBA" id="ARBA00022692"/>
    </source>
</evidence>
<dbReference type="InterPro" id="IPR023090">
    <property type="entry name" value="UPF0702_alpha/beta_dom_sf"/>
</dbReference>
<keyword evidence="4 7" id="KW-0812">Transmembrane</keyword>
<dbReference type="EMBL" id="CP071182">
    <property type="protein sequence ID" value="QSO47573.1"/>
    <property type="molecule type" value="Genomic_DNA"/>
</dbReference>
<comment type="similarity">
    <text evidence="2">Belongs to the UPF0702 family.</text>
</comment>
<evidence type="ECO:0000256" key="6">
    <source>
        <dbReference type="ARBA" id="ARBA00023136"/>
    </source>
</evidence>
<evidence type="ECO:0000256" key="7">
    <source>
        <dbReference type="SAM" id="Phobius"/>
    </source>
</evidence>
<dbReference type="InterPro" id="IPR007353">
    <property type="entry name" value="DUF421"/>
</dbReference>
<keyword evidence="6 7" id="KW-0472">Membrane</keyword>
<dbReference type="Proteomes" id="UP000663505">
    <property type="component" value="Chromosome"/>
</dbReference>
<evidence type="ECO:0000256" key="1">
    <source>
        <dbReference type="ARBA" id="ARBA00004651"/>
    </source>
</evidence>
<dbReference type="Pfam" id="PF07870">
    <property type="entry name" value="DUF1657"/>
    <property type="match status" value="1"/>
</dbReference>
<dbReference type="KEGG" id="afx:JZ786_00440"/>
<dbReference type="PANTHER" id="PTHR34582:SF7">
    <property type="entry name" value="UPF0702 TRANSMEMBRANE PROTEIN YDFS"/>
    <property type="match status" value="1"/>
</dbReference>
<dbReference type="GO" id="GO:0005886">
    <property type="term" value="C:plasma membrane"/>
    <property type="evidence" value="ECO:0007669"/>
    <property type="project" value="UniProtKB-SubCell"/>
</dbReference>
<feature type="transmembrane region" description="Helical" evidence="7">
    <location>
        <begin position="6"/>
        <end position="23"/>
    </location>
</feature>
<proteinExistence type="inferred from homology"/>
<evidence type="ECO:0000256" key="2">
    <source>
        <dbReference type="ARBA" id="ARBA00006448"/>
    </source>
</evidence>
<evidence type="ECO:0000259" key="8">
    <source>
        <dbReference type="Pfam" id="PF04239"/>
    </source>
</evidence>
<evidence type="ECO:0000256" key="5">
    <source>
        <dbReference type="ARBA" id="ARBA00022989"/>
    </source>
</evidence>
<sequence>MAHVEVLIFLHSIATFIGLVILARLLKQNLMTLIAFGLAAMAGVASLNGRVPWSDWLVATVTWILLTLLIQLASLKSPQFATLVGQQPTIVVQGGKVLEDNLRKAQTPLSQLLSMLRQKNAFQVADVEMGVLEPDGQLSVLLKSESQPVTPKQLNIPVENTAAPVDIVIDGMVQAQALTQLGVSRSWLAEELRRKQITDIRAVMLAQVDGNGIVHVDLYDDTSTAPPTRSNAHPSTLATLKKAQADLESFAMETQNPAAKQLYTTCAQSLQRVIAQTTPFLEEPK</sequence>
<feature type="transmembrane region" description="Helical" evidence="7">
    <location>
        <begin position="30"/>
        <end position="47"/>
    </location>
</feature>
<dbReference type="Pfam" id="PF04239">
    <property type="entry name" value="DUF421"/>
    <property type="match status" value="1"/>
</dbReference>
<keyword evidence="10" id="KW-1185">Reference proteome</keyword>
<feature type="domain" description="YetF C-terminal" evidence="8">
    <location>
        <begin position="76"/>
        <end position="209"/>
    </location>
</feature>
<dbReference type="PANTHER" id="PTHR34582">
    <property type="entry name" value="UPF0702 TRANSMEMBRANE PROTEIN YCAP"/>
    <property type="match status" value="1"/>
</dbReference>
<evidence type="ECO:0000313" key="10">
    <source>
        <dbReference type="Proteomes" id="UP000663505"/>
    </source>
</evidence>
<evidence type="ECO:0000313" key="9">
    <source>
        <dbReference type="EMBL" id="QSO47573.1"/>
    </source>
</evidence>
<dbReference type="AlphaFoldDB" id="A0A9X7W1D5"/>
<feature type="transmembrane region" description="Helical" evidence="7">
    <location>
        <begin position="53"/>
        <end position="73"/>
    </location>
</feature>
<accession>A0A9X7W1D5</accession>
<keyword evidence="5 7" id="KW-1133">Transmembrane helix</keyword>
<protein>
    <submittedName>
        <fullName evidence="9">DUF421 domain-containing protein</fullName>
    </submittedName>
</protein>